<organism evidence="3">
    <name type="scientific">Strombidinopsis acuminata</name>
    <dbReference type="NCBI Taxonomy" id="141414"/>
    <lineage>
        <taxon>Eukaryota</taxon>
        <taxon>Sar</taxon>
        <taxon>Alveolata</taxon>
        <taxon>Ciliophora</taxon>
        <taxon>Intramacronucleata</taxon>
        <taxon>Spirotrichea</taxon>
        <taxon>Choreotrichia</taxon>
        <taxon>Choreotrichida</taxon>
        <taxon>Strombidinopsidae</taxon>
        <taxon>Strombidinopsis</taxon>
    </lineage>
</organism>
<feature type="region of interest" description="Disordered" evidence="1">
    <location>
        <begin position="38"/>
        <end position="73"/>
    </location>
</feature>
<feature type="compositionally biased region" description="Pro residues" evidence="1">
    <location>
        <begin position="38"/>
        <end position="72"/>
    </location>
</feature>
<evidence type="ECO:0000313" key="3">
    <source>
        <dbReference type="EMBL" id="CAE0518961.1"/>
    </source>
</evidence>
<feature type="chain" id="PRO_5030632980" evidence="2">
    <location>
        <begin position="19"/>
        <end position="334"/>
    </location>
</feature>
<feature type="signal peptide" evidence="2">
    <location>
        <begin position="1"/>
        <end position="18"/>
    </location>
</feature>
<proteinExistence type="predicted"/>
<dbReference type="AlphaFoldDB" id="A0A7S3VUC5"/>
<keyword evidence="2" id="KW-0732">Signal</keyword>
<evidence type="ECO:0000256" key="1">
    <source>
        <dbReference type="SAM" id="MobiDB-lite"/>
    </source>
</evidence>
<evidence type="ECO:0000256" key="2">
    <source>
        <dbReference type="SAM" id="SignalP"/>
    </source>
</evidence>
<reference evidence="3" key="1">
    <citation type="submission" date="2021-01" db="EMBL/GenBank/DDBJ databases">
        <authorList>
            <person name="Corre E."/>
            <person name="Pelletier E."/>
            <person name="Niang G."/>
            <person name="Scheremetjew M."/>
            <person name="Finn R."/>
            <person name="Kale V."/>
            <person name="Holt S."/>
            <person name="Cochrane G."/>
            <person name="Meng A."/>
            <person name="Brown T."/>
            <person name="Cohen L."/>
        </authorList>
    </citation>
    <scope>NUCLEOTIDE SEQUENCE</scope>
    <source>
        <strain evidence="3">SPMC142</strain>
    </source>
</reference>
<accession>A0A7S3VUC5</accession>
<protein>
    <submittedName>
        <fullName evidence="3">Uncharacterized protein</fullName>
    </submittedName>
</protein>
<sequence length="334" mass="34194">MRAAVLLLLAAGTQRAAGCEAAIDSICNLVDFGFCPPPPPPSPPSPPASPSPLPPPPSPPSAPEPPSQPPPVSFADRVESFIRSSINSLLAASVTPAINNALVDAPQSIPLSIALPSMPPIETCGSIPTNPCSCYNNVTVDFGLDLMTGFNTVKISNIGVSALDLDISASDFLSENNLLGIIGVEASTDVATFGSNGSVTVGIDLCYIGSSSLNGDLRLSITAALTINATTTVTTCKTSNNAQGFKAAFDFNIMFTDIGLQDPDVTIDTSNLSPNMKDFLANTIASIEAGATDVVNAIPDKTLDTAINTAADAVETLIQSTVNSVIPTCTALTT</sequence>
<dbReference type="EMBL" id="HBIQ01000795">
    <property type="protein sequence ID" value="CAE0518961.1"/>
    <property type="molecule type" value="Transcribed_RNA"/>
</dbReference>
<name>A0A7S3VUC5_9SPIT</name>
<gene>
    <name evidence="3" type="ORF">SACU0126_LOCUS335</name>
</gene>